<proteinExistence type="predicted"/>
<dbReference type="RefSeq" id="WP_144196621.1">
    <property type="nucleotide sequence ID" value="NZ_VCIZ01000002.1"/>
</dbReference>
<protein>
    <submittedName>
        <fullName evidence="1">Uncharacterized protein</fullName>
    </submittedName>
</protein>
<organism evidence="1 2">
    <name type="scientific">Cupriavidus campinensis</name>
    <dbReference type="NCBI Taxonomy" id="151783"/>
    <lineage>
        <taxon>Bacteria</taxon>
        <taxon>Pseudomonadati</taxon>
        <taxon>Pseudomonadota</taxon>
        <taxon>Betaproteobacteria</taxon>
        <taxon>Burkholderiales</taxon>
        <taxon>Burkholderiaceae</taxon>
        <taxon>Cupriavidus</taxon>
    </lineage>
</organism>
<evidence type="ECO:0000313" key="2">
    <source>
        <dbReference type="Proteomes" id="UP000318943"/>
    </source>
</evidence>
<reference evidence="1 2" key="1">
    <citation type="submission" date="2019-05" db="EMBL/GenBank/DDBJ databases">
        <title>Whole genome sequence analysis of Cupriavidus campinensis S14E4C strain.</title>
        <authorList>
            <person name="Abbaszade G."/>
            <person name="Szabo A."/>
            <person name="Toumi M."/>
            <person name="Toth E."/>
        </authorList>
    </citation>
    <scope>NUCLEOTIDE SEQUENCE [LARGE SCALE GENOMIC DNA]</scope>
    <source>
        <strain evidence="1 2">S14E4C</strain>
    </source>
</reference>
<name>A0ABY3ETN2_9BURK</name>
<keyword evidence="2" id="KW-1185">Reference proteome</keyword>
<evidence type="ECO:0000313" key="1">
    <source>
        <dbReference type="EMBL" id="TSP13928.1"/>
    </source>
</evidence>
<dbReference type="EMBL" id="VCIZ01000002">
    <property type="protein sequence ID" value="TSP13928.1"/>
    <property type="molecule type" value="Genomic_DNA"/>
</dbReference>
<sequence>MSAKQDNAKRAFDDLKRRIQETEATHREFAIQVFEQESPIAVASVRRPMRRAILRRLVLRAKSGEIWAELGEGSWNKGSLPWDFDTMDARVESLPRENLPKVEFVEVDL</sequence>
<gene>
    <name evidence="1" type="ORF">FGG12_05480</name>
</gene>
<comment type="caution">
    <text evidence="1">The sequence shown here is derived from an EMBL/GenBank/DDBJ whole genome shotgun (WGS) entry which is preliminary data.</text>
</comment>
<dbReference type="Proteomes" id="UP000318943">
    <property type="component" value="Unassembled WGS sequence"/>
</dbReference>
<accession>A0ABY3ETN2</accession>